<feature type="compositionally biased region" description="Low complexity" evidence="5">
    <location>
        <begin position="1"/>
        <end position="19"/>
    </location>
</feature>
<dbReference type="GO" id="GO:0017017">
    <property type="term" value="F:MAP kinase tyrosine/serine/threonine phosphatase activity"/>
    <property type="evidence" value="ECO:0007669"/>
    <property type="project" value="TreeGrafter"/>
</dbReference>
<dbReference type="SMART" id="SM00195">
    <property type="entry name" value="DSPc"/>
    <property type="match status" value="1"/>
</dbReference>
<feature type="compositionally biased region" description="Polar residues" evidence="5">
    <location>
        <begin position="1291"/>
        <end position="1314"/>
    </location>
</feature>
<dbReference type="InterPro" id="IPR000387">
    <property type="entry name" value="Tyr_Pase_dom"/>
</dbReference>
<evidence type="ECO:0000256" key="5">
    <source>
        <dbReference type="SAM" id="MobiDB-lite"/>
    </source>
</evidence>
<gene>
    <name evidence="7" type="ORF">A4X09_0g589</name>
</gene>
<reference evidence="7" key="2">
    <citation type="journal article" date="2019" name="IMA Fungus">
        <title>Genome sequencing and comparison of five Tilletia species to identify candidate genes for the detection of regulated species infecting wheat.</title>
        <authorList>
            <person name="Nguyen H.D.T."/>
            <person name="Sultana T."/>
            <person name="Kesanakurti P."/>
            <person name="Hambleton S."/>
        </authorList>
    </citation>
    <scope>NUCLEOTIDE SEQUENCE</scope>
    <source>
        <strain evidence="7">DAOMC 236422</strain>
    </source>
</reference>
<reference evidence="7" key="1">
    <citation type="submission" date="2016-04" db="EMBL/GenBank/DDBJ databases">
        <authorList>
            <person name="Nguyen H.D."/>
            <person name="Samba Siva P."/>
            <person name="Cullis J."/>
            <person name="Levesque C.A."/>
            <person name="Hambleton S."/>
        </authorList>
    </citation>
    <scope>NUCLEOTIDE SEQUENCE</scope>
    <source>
        <strain evidence="7">DAOMC 236422</strain>
    </source>
</reference>
<feature type="region of interest" description="Disordered" evidence="5">
    <location>
        <begin position="71"/>
        <end position="126"/>
    </location>
</feature>
<feature type="compositionally biased region" description="Gly residues" evidence="5">
    <location>
        <begin position="436"/>
        <end position="461"/>
    </location>
</feature>
<feature type="compositionally biased region" description="Acidic residues" evidence="5">
    <location>
        <begin position="789"/>
        <end position="799"/>
    </location>
</feature>
<feature type="compositionally biased region" description="Polar residues" evidence="5">
    <location>
        <begin position="801"/>
        <end position="810"/>
    </location>
</feature>
<accession>A0A8X7NGA0</accession>
<dbReference type="GO" id="GO:0008330">
    <property type="term" value="F:protein tyrosine/threonine phosphatase activity"/>
    <property type="evidence" value="ECO:0007669"/>
    <property type="project" value="TreeGrafter"/>
</dbReference>
<feature type="compositionally biased region" description="Gly residues" evidence="5">
    <location>
        <begin position="1146"/>
        <end position="1156"/>
    </location>
</feature>
<feature type="region of interest" description="Disordered" evidence="5">
    <location>
        <begin position="696"/>
        <end position="849"/>
    </location>
</feature>
<evidence type="ECO:0000259" key="6">
    <source>
        <dbReference type="PROSITE" id="PS50056"/>
    </source>
</evidence>
<keyword evidence="3" id="KW-0378">Hydrolase</keyword>
<feature type="region of interest" description="Disordered" evidence="5">
    <location>
        <begin position="277"/>
        <end position="358"/>
    </location>
</feature>
<dbReference type="PROSITE" id="PS50056">
    <property type="entry name" value="TYR_PHOSPHATASE_2"/>
    <property type="match status" value="1"/>
</dbReference>
<dbReference type="PANTHER" id="PTHR10159:SF519">
    <property type="entry name" value="DUAL SPECIFICITY PROTEIN PHOSPHATASE MPK3"/>
    <property type="match status" value="1"/>
</dbReference>
<evidence type="ECO:0000313" key="8">
    <source>
        <dbReference type="Proteomes" id="UP000078113"/>
    </source>
</evidence>
<feature type="compositionally biased region" description="Low complexity" evidence="5">
    <location>
        <begin position="971"/>
        <end position="981"/>
    </location>
</feature>
<organism evidence="7 8">
    <name type="scientific">Tilletia walkeri</name>
    <dbReference type="NCBI Taxonomy" id="117179"/>
    <lineage>
        <taxon>Eukaryota</taxon>
        <taxon>Fungi</taxon>
        <taxon>Dikarya</taxon>
        <taxon>Basidiomycota</taxon>
        <taxon>Ustilaginomycotina</taxon>
        <taxon>Exobasidiomycetes</taxon>
        <taxon>Tilletiales</taxon>
        <taxon>Tilletiaceae</taxon>
        <taxon>Tilletia</taxon>
    </lineage>
</organism>
<feature type="region of interest" description="Disordered" evidence="5">
    <location>
        <begin position="1291"/>
        <end position="1363"/>
    </location>
</feature>
<dbReference type="EC" id="3.1.3.48" evidence="2"/>
<dbReference type="Gene3D" id="3.90.190.10">
    <property type="entry name" value="Protein tyrosine phosphatase superfamily"/>
    <property type="match status" value="2"/>
</dbReference>
<feature type="compositionally biased region" description="Low complexity" evidence="5">
    <location>
        <begin position="622"/>
        <end position="638"/>
    </location>
</feature>
<comment type="caution">
    <text evidence="7">The sequence shown here is derived from an EMBL/GenBank/DDBJ whole genome shotgun (WGS) entry which is preliminary data.</text>
</comment>
<dbReference type="Proteomes" id="UP000078113">
    <property type="component" value="Unassembled WGS sequence"/>
</dbReference>
<feature type="compositionally biased region" description="Polar residues" evidence="5">
    <location>
        <begin position="728"/>
        <end position="739"/>
    </location>
</feature>
<evidence type="ECO:0000256" key="4">
    <source>
        <dbReference type="ARBA" id="ARBA00022912"/>
    </source>
</evidence>
<dbReference type="Pfam" id="PF00782">
    <property type="entry name" value="DSPc"/>
    <property type="match status" value="1"/>
</dbReference>
<dbReference type="GO" id="GO:0033550">
    <property type="term" value="F:MAP kinase tyrosine phosphatase activity"/>
    <property type="evidence" value="ECO:0007669"/>
    <property type="project" value="TreeGrafter"/>
</dbReference>
<feature type="compositionally biased region" description="Basic and acidic residues" evidence="5">
    <location>
        <begin position="333"/>
        <end position="343"/>
    </location>
</feature>
<evidence type="ECO:0000256" key="1">
    <source>
        <dbReference type="ARBA" id="ARBA00008601"/>
    </source>
</evidence>
<feature type="region of interest" description="Disordered" evidence="5">
    <location>
        <begin position="958"/>
        <end position="984"/>
    </location>
</feature>
<feature type="region of interest" description="Disordered" evidence="5">
    <location>
        <begin position="1134"/>
        <end position="1163"/>
    </location>
</feature>
<evidence type="ECO:0000256" key="3">
    <source>
        <dbReference type="ARBA" id="ARBA00022801"/>
    </source>
</evidence>
<feature type="region of interest" description="Disordered" evidence="5">
    <location>
        <begin position="1201"/>
        <end position="1277"/>
    </location>
</feature>
<feature type="region of interest" description="Disordered" evidence="5">
    <location>
        <begin position="395"/>
        <end position="476"/>
    </location>
</feature>
<dbReference type="InterPro" id="IPR020422">
    <property type="entry name" value="TYR_PHOSPHATASE_DUAL_dom"/>
</dbReference>
<keyword evidence="4" id="KW-0904">Protein phosphatase</keyword>
<evidence type="ECO:0000256" key="2">
    <source>
        <dbReference type="ARBA" id="ARBA00013064"/>
    </source>
</evidence>
<feature type="region of interest" description="Disordered" evidence="5">
    <location>
        <begin position="619"/>
        <end position="660"/>
    </location>
</feature>
<dbReference type="InterPro" id="IPR029021">
    <property type="entry name" value="Prot-tyrosine_phosphatase-like"/>
</dbReference>
<keyword evidence="8" id="KW-1185">Reference proteome</keyword>
<dbReference type="GO" id="GO:0043409">
    <property type="term" value="P:negative regulation of MAPK cascade"/>
    <property type="evidence" value="ECO:0007669"/>
    <property type="project" value="TreeGrafter"/>
</dbReference>
<evidence type="ECO:0000313" key="7">
    <source>
        <dbReference type="EMBL" id="KAE8271755.1"/>
    </source>
</evidence>
<dbReference type="InterPro" id="IPR016130">
    <property type="entry name" value="Tyr_Pase_AS"/>
</dbReference>
<feature type="compositionally biased region" description="Low complexity" evidence="5">
    <location>
        <begin position="317"/>
        <end position="327"/>
    </location>
</feature>
<feature type="region of interest" description="Disordered" evidence="5">
    <location>
        <begin position="1375"/>
        <end position="1397"/>
    </location>
</feature>
<feature type="region of interest" description="Disordered" evidence="5">
    <location>
        <begin position="1"/>
        <end position="29"/>
    </location>
</feature>
<dbReference type="SUPFAM" id="SSF52799">
    <property type="entry name" value="(Phosphotyrosine protein) phosphatases II"/>
    <property type="match status" value="1"/>
</dbReference>
<feature type="compositionally biased region" description="Low complexity" evidence="5">
    <location>
        <begin position="1316"/>
        <end position="1325"/>
    </location>
</feature>
<comment type="similarity">
    <text evidence="1">Belongs to the protein-tyrosine phosphatase family. Non-receptor class dual specificity subfamily.</text>
</comment>
<sequence length="1424" mass="146320">MLATLSPNFSASTNSSSSTQTHPVPVPASIPTSASVSLAPPAPTGLVLSPHHHSSANGSFIGCARTGSPFNIFRSRTPPTLQQVGTTSNTSAASLGPSLLAERTPLPSEEGEHGGRRSASPFHERKRRASCDLGISPTVGLASGSSCSSSGDSIFSDHSSTSTFSRISTSPVKNFYSASSSSTSPSRCSTPSPSSVILVGAISSAVSDSPKRRKVELVSEEIDTYSKDGTSCGHCLEAKMAEQVELGRKLSVDEAAQVGVASNQLTQTPAAFAPMNSSQQFLPGASSSSLSNSGGGGVGGTRKARPKRLNLVPPPGSSHSNRSNRSGQLGGGDAKDGAEEWDTKAAASGSGTRSVPVSPSLVLSSAGVGPAGPGQSGMNGSVAGGVGPGLGLGIAGGVGSPGPSVDPVKDLSSTLRGAPRRRPSMPFRTSLSSGVAGVGGAGAAPSSGAGGGGHIGSGVGTGQNSARAGPPSLSIQTDSKMLGGPMQGGESAATGMAGNEGLRASGAHASLSSTLTPRSLIARVPEAFRDPSEHILSGKGSTLQHARSIYASGPVEILPGLFLGDEHNARDAVRLSELNITTILDVAKETSLPGGGAEEVVGGGKEVLPMFAIPLRTPRFEQQQQQQRSSSSQTITSSPVVPLTSVPRAADGETPSSSYGFREGMSLSSFQLSASNLPVKTPATAYFTPPTTAYPRYLPDEVPQTPASKEKSNVPPPLVADGEKTPYLRNTLSTPNLQRYGSAGRGTAGKQASASQRRIRKRRGEAGDTTSSVSSSSSSSDSSDNADTLMEEDDDDEAGATESNTSVSSKPPSPEMTSVPEGYFPSGTGVSKGDIGEVEEGMDIDKPAGAEDEDYTLRLRDHRGKSVWLPSNAIALMFPPSPVSGRAKETRYIKLPWTHDETELAAVGGGFTQGCAIIADALGIPPRLTSSGGVRGMRKGSNGVSALAAGSPGFVPRAPSLGAEAQGDGGSQSSDDGLQSGPDRPPGVLVHCQCGVSRSATLVIAFVMQAAALMYGFEGVSSLTGMHDCYNLVKEKSASISPNCSLIYQLVEWERFLSAEATKLRKATAKASQQAVGGIEGASGQNTRGWTSEVLDEEEWTRMRLEEERKEADEEDRLRKVRLEEALQAARRKTVEEAAAANSTDGGDGSPAGTGLGARRKKKAPALSLGGGLKSTIAGSAAPPPAVASASLALQTNAEAAVGSAVPPTPTVRSALPPLGGRSKMRPSHLHIDPAAPLTSAMPSLSLESTKEEDDGTRRQQQQERPTPSLGSGAKDNFGAELSARLLDAQKTPTGTSRNSPHSNMLQSSISVPGTSLPLSRLSSVRRTEDGQDEANPDVEQGQQAVKSVTPHRPPSDRRKSVQVVMGTTSSFVGAAAQSAADRKERHRRTFSSDWPAPNMASLKAEVQAAAAKAAALTMQEWKA</sequence>
<feature type="compositionally biased region" description="Low complexity" evidence="5">
    <location>
        <begin position="771"/>
        <end position="783"/>
    </location>
</feature>
<dbReference type="GO" id="GO:0005737">
    <property type="term" value="C:cytoplasm"/>
    <property type="evidence" value="ECO:0007669"/>
    <property type="project" value="TreeGrafter"/>
</dbReference>
<dbReference type="PANTHER" id="PTHR10159">
    <property type="entry name" value="DUAL SPECIFICITY PROTEIN PHOSPHATASE"/>
    <property type="match status" value="1"/>
</dbReference>
<protein>
    <recommendedName>
        <fullName evidence="2">protein-tyrosine-phosphatase</fullName>
        <ecNumber evidence="2">3.1.3.48</ecNumber>
    </recommendedName>
</protein>
<feature type="compositionally biased region" description="Polar residues" evidence="5">
    <location>
        <begin position="77"/>
        <end position="93"/>
    </location>
</feature>
<name>A0A8X7NGA0_9BASI</name>
<dbReference type="EMBL" id="LWDG02000011">
    <property type="protein sequence ID" value="KAE8271755.1"/>
    <property type="molecule type" value="Genomic_DNA"/>
</dbReference>
<dbReference type="PROSITE" id="PS00383">
    <property type="entry name" value="TYR_PHOSPHATASE_1"/>
    <property type="match status" value="1"/>
</dbReference>
<feature type="domain" description="Tyrosine specific protein phosphatases" evidence="6">
    <location>
        <begin position="979"/>
        <end position="1009"/>
    </location>
</feature>
<dbReference type="InterPro" id="IPR000340">
    <property type="entry name" value="Dual-sp_phosphatase_cat-dom"/>
</dbReference>
<proteinExistence type="inferred from homology"/>